<evidence type="ECO:0000256" key="4">
    <source>
        <dbReference type="ARBA" id="ARBA00023002"/>
    </source>
</evidence>
<dbReference type="Proteomes" id="UP000785200">
    <property type="component" value="Unassembled WGS sequence"/>
</dbReference>
<protein>
    <submittedName>
        <fullName evidence="6">Oxidoreductase ptaL</fullName>
    </submittedName>
</protein>
<evidence type="ECO:0000256" key="2">
    <source>
        <dbReference type="ARBA" id="ARBA00022630"/>
    </source>
</evidence>
<evidence type="ECO:0000256" key="3">
    <source>
        <dbReference type="ARBA" id="ARBA00022827"/>
    </source>
</evidence>
<keyword evidence="4" id="KW-0560">Oxidoreductase</keyword>
<keyword evidence="3" id="KW-0274">FAD</keyword>
<evidence type="ECO:0000313" key="7">
    <source>
        <dbReference type="Proteomes" id="UP000785200"/>
    </source>
</evidence>
<keyword evidence="7" id="KW-1185">Reference proteome</keyword>
<dbReference type="Gene3D" id="3.50.50.100">
    <property type="match status" value="1"/>
</dbReference>
<feature type="domain" description="FAD/NAD(P)-binding" evidence="5">
    <location>
        <begin position="5"/>
        <end position="317"/>
    </location>
</feature>
<gene>
    <name evidence="6" type="ORF">D0Z07_4174</name>
</gene>
<evidence type="ECO:0000256" key="1">
    <source>
        <dbReference type="ARBA" id="ARBA00006442"/>
    </source>
</evidence>
<dbReference type="PRINTS" id="PR00469">
    <property type="entry name" value="PNDRDTASEII"/>
</dbReference>
<keyword evidence="2" id="KW-0285">Flavoprotein</keyword>
<reference evidence="6" key="1">
    <citation type="submission" date="2019-07" db="EMBL/GenBank/DDBJ databases">
        <title>Hyphodiscus hymeniophilus genome sequencing and assembly.</title>
        <authorList>
            <person name="Kramer G."/>
            <person name="Nodwell J."/>
        </authorList>
    </citation>
    <scope>NUCLEOTIDE SEQUENCE</scope>
    <source>
        <strain evidence="6">ATCC 34498</strain>
    </source>
</reference>
<dbReference type="EMBL" id="VNKQ01000008">
    <property type="protein sequence ID" value="KAG0649418.1"/>
    <property type="molecule type" value="Genomic_DNA"/>
</dbReference>
<dbReference type="Pfam" id="PF07992">
    <property type="entry name" value="Pyr_redox_2"/>
    <property type="match status" value="1"/>
</dbReference>
<proteinExistence type="inferred from homology"/>
<name>A0A9P6VK11_9HELO</name>
<sequence>MPSTILILGASYAGLHIAHSQDHLCMLLKDTNTVSFWSLPQLTTTTTSRLSEVSPHHNHIAYMLIQIAIVPGQLADEKVFQEIAPGFAHYPEAAFELIHGTATSLEPTTKTVNISTPSGQNTIVYNILVLATGSRTIGSVPWKSSLDGHETTLSNLHKVQEQVAAAKSIVVGGGGPTGVETAAELAFEFSKTKEIILVTSGEELLIDSMPTSIAQGAESQLVKMGVKVTKGVKVLTDTPTADGKTELALSNGEKMVVDLYLPTIGVIYNTEYVPKALLDERGQVVVDEFLRVKGAQDIWAAGDLTNVDYAQFVYCEKQAGAVAKNLDLILKGKEAVPYKSGGGRILGLSLGRSKATGRMGNMKLPSLVVWWVKGRTLGMENLPKYISGSAF</sequence>
<accession>A0A9P6VK11</accession>
<dbReference type="InterPro" id="IPR023753">
    <property type="entry name" value="FAD/NAD-binding_dom"/>
</dbReference>
<dbReference type="PANTHER" id="PTHR43735">
    <property type="entry name" value="APOPTOSIS-INDUCING FACTOR 1"/>
    <property type="match status" value="1"/>
</dbReference>
<dbReference type="AlphaFoldDB" id="A0A9P6VK11"/>
<comment type="similarity">
    <text evidence="1">Belongs to the FAD-dependent oxidoreductase family.</text>
</comment>
<evidence type="ECO:0000313" key="6">
    <source>
        <dbReference type="EMBL" id="KAG0649418.1"/>
    </source>
</evidence>
<dbReference type="GO" id="GO:0004174">
    <property type="term" value="F:electron-transferring-flavoprotein dehydrogenase activity"/>
    <property type="evidence" value="ECO:0007669"/>
    <property type="project" value="TreeGrafter"/>
</dbReference>
<dbReference type="GO" id="GO:0050660">
    <property type="term" value="F:flavin adenine dinucleotide binding"/>
    <property type="evidence" value="ECO:0007669"/>
    <property type="project" value="TreeGrafter"/>
</dbReference>
<dbReference type="PANTHER" id="PTHR43735:SF3">
    <property type="entry name" value="FERROPTOSIS SUPPRESSOR PROTEIN 1"/>
    <property type="match status" value="1"/>
</dbReference>
<dbReference type="PRINTS" id="PR00368">
    <property type="entry name" value="FADPNR"/>
</dbReference>
<comment type="caution">
    <text evidence="6">The sequence shown here is derived from an EMBL/GenBank/DDBJ whole genome shotgun (WGS) entry which is preliminary data.</text>
</comment>
<dbReference type="GO" id="GO:0005737">
    <property type="term" value="C:cytoplasm"/>
    <property type="evidence" value="ECO:0007669"/>
    <property type="project" value="TreeGrafter"/>
</dbReference>
<dbReference type="SUPFAM" id="SSF51905">
    <property type="entry name" value="FAD/NAD(P)-binding domain"/>
    <property type="match status" value="2"/>
</dbReference>
<dbReference type="OrthoDB" id="202203at2759"/>
<organism evidence="6 7">
    <name type="scientific">Hyphodiscus hymeniophilus</name>
    <dbReference type="NCBI Taxonomy" id="353542"/>
    <lineage>
        <taxon>Eukaryota</taxon>
        <taxon>Fungi</taxon>
        <taxon>Dikarya</taxon>
        <taxon>Ascomycota</taxon>
        <taxon>Pezizomycotina</taxon>
        <taxon>Leotiomycetes</taxon>
        <taxon>Helotiales</taxon>
        <taxon>Hyphodiscaceae</taxon>
        <taxon>Hyphodiscus</taxon>
    </lineage>
</organism>
<dbReference type="InterPro" id="IPR036188">
    <property type="entry name" value="FAD/NAD-bd_sf"/>
</dbReference>
<evidence type="ECO:0000259" key="5">
    <source>
        <dbReference type="Pfam" id="PF07992"/>
    </source>
</evidence>